<evidence type="ECO:0000259" key="1">
    <source>
        <dbReference type="PROSITE" id="PS50994"/>
    </source>
</evidence>
<comment type="caution">
    <text evidence="2">The sequence shown here is derived from an EMBL/GenBank/DDBJ whole genome shotgun (WGS) entry which is preliminary data.</text>
</comment>
<dbReference type="Gene3D" id="6.10.140.1950">
    <property type="match status" value="1"/>
</dbReference>
<dbReference type="InterPro" id="IPR012337">
    <property type="entry name" value="RNaseH-like_sf"/>
</dbReference>
<accession>A0A834FPL8</accession>
<feature type="domain" description="Integrase catalytic" evidence="1">
    <location>
        <begin position="366"/>
        <end position="546"/>
    </location>
</feature>
<reference evidence="2" key="1">
    <citation type="journal article" name="BMC Genomics">
        <title>Long-read sequencing and de novo genome assembly of marine medaka (Oryzias melastigma).</title>
        <authorList>
            <person name="Liang P."/>
            <person name="Saqib H.S.A."/>
            <person name="Ni X."/>
            <person name="Shen Y."/>
        </authorList>
    </citation>
    <scope>NUCLEOTIDE SEQUENCE</scope>
    <source>
        <strain evidence="2">Bigg-433</strain>
    </source>
</reference>
<dbReference type="PANTHER" id="PTHR46791:SF11">
    <property type="entry name" value="INTEGRASE CATALYTIC DOMAIN-CONTAINING PROTEIN"/>
    <property type="match status" value="1"/>
</dbReference>
<sequence length="580" mass="66305">MHIIRCFRVCSLCNTLISRSGRSRGGWRTLLQQTSTRHPEVTPIRFIHGDSLDLYENESVQKYVKQLMEEYADISQKLQHAYLSESDRKEFVRKHAELLPLANVFKRTEEAKKDLEEVLSLLESTTGTKDEDEHLIQLLREEEAQMTSRILTLKKDLIKVLLPSDPLDSSDVVLEVVSGRTTGDFLEFTCRQELYLWDALNRHADAQPEIRLALQSLLSAVIEHNEHFQEVVRCSTVNTVPGEMGRPRYDIEEERLKELLFLNLSVDCISKLLGVSTRTIQRRMADFGLSVRQRYSQISDEQLDQAILQIKTEMPTAGYRMVKGRLLSMGINTQWQRLTASMHRVDGLGILSRLTGLGCIVRRTYSVRGPLSLWHVDTNHKLIRFNIVIFGAVDGFSRKIVCLEAATNNRAATAFAAFKRATDQHGIPSRVRGDQGVENVGIARFMFTVRGTDRGSFITGKSVHNQRIERLWRDIRMCVTSSYYDTLHNLEADNLLDASSQDIFCVHQTFLPRLNMDLQAFVEGWNNHPLSTEMNRTPEQMWCLGMMSDPVEQPESLQKPITAFHVSGIDIESAHARIFI</sequence>
<gene>
    <name evidence="2" type="ORF">FQA47_014893</name>
</gene>
<dbReference type="EMBL" id="WKFB01000039">
    <property type="protein sequence ID" value="KAF6738028.1"/>
    <property type="molecule type" value="Genomic_DNA"/>
</dbReference>
<organism evidence="2 3">
    <name type="scientific">Oryzias melastigma</name>
    <name type="common">Marine medaka</name>
    <dbReference type="NCBI Taxonomy" id="30732"/>
    <lineage>
        <taxon>Eukaryota</taxon>
        <taxon>Metazoa</taxon>
        <taxon>Chordata</taxon>
        <taxon>Craniata</taxon>
        <taxon>Vertebrata</taxon>
        <taxon>Euteleostomi</taxon>
        <taxon>Actinopterygii</taxon>
        <taxon>Neopterygii</taxon>
        <taxon>Teleostei</taxon>
        <taxon>Neoteleostei</taxon>
        <taxon>Acanthomorphata</taxon>
        <taxon>Ovalentaria</taxon>
        <taxon>Atherinomorphae</taxon>
        <taxon>Beloniformes</taxon>
        <taxon>Adrianichthyidae</taxon>
        <taxon>Oryziinae</taxon>
        <taxon>Oryzias</taxon>
    </lineage>
</organism>
<dbReference type="InterPro" id="IPR058913">
    <property type="entry name" value="Integrase_dom_put"/>
</dbReference>
<dbReference type="GO" id="GO:0003676">
    <property type="term" value="F:nucleic acid binding"/>
    <property type="evidence" value="ECO:0007669"/>
    <property type="project" value="InterPro"/>
</dbReference>
<dbReference type="SUPFAM" id="SSF75620">
    <property type="entry name" value="Release factor"/>
    <property type="match status" value="1"/>
</dbReference>
<dbReference type="PANTHER" id="PTHR46791">
    <property type="entry name" value="EXPRESSED PROTEIN"/>
    <property type="match status" value="1"/>
</dbReference>
<dbReference type="InterPro" id="IPR045853">
    <property type="entry name" value="Pep_chain_release_fac_I_sf"/>
</dbReference>
<evidence type="ECO:0000313" key="2">
    <source>
        <dbReference type="EMBL" id="KAF6738028.1"/>
    </source>
</evidence>
<dbReference type="GO" id="GO:0006415">
    <property type="term" value="P:translational termination"/>
    <property type="evidence" value="ECO:0007669"/>
    <property type="project" value="InterPro"/>
</dbReference>
<dbReference type="InterPro" id="IPR005139">
    <property type="entry name" value="PCRF"/>
</dbReference>
<dbReference type="PROSITE" id="PS50994">
    <property type="entry name" value="INTEGRASE"/>
    <property type="match status" value="1"/>
</dbReference>
<dbReference type="Pfam" id="PF03462">
    <property type="entry name" value="PCRF"/>
    <property type="match status" value="1"/>
</dbReference>
<dbReference type="AlphaFoldDB" id="A0A834FPL8"/>
<dbReference type="GO" id="GO:0015074">
    <property type="term" value="P:DNA integration"/>
    <property type="evidence" value="ECO:0007669"/>
    <property type="project" value="InterPro"/>
</dbReference>
<name>A0A834FPL8_ORYME</name>
<proteinExistence type="predicted"/>
<dbReference type="Gene3D" id="3.30.420.10">
    <property type="entry name" value="Ribonuclease H-like superfamily/Ribonuclease H"/>
    <property type="match status" value="1"/>
</dbReference>
<dbReference type="SUPFAM" id="SSF53098">
    <property type="entry name" value="Ribonuclease H-like"/>
    <property type="match status" value="1"/>
</dbReference>
<protein>
    <submittedName>
        <fullName evidence="2">Peptide chain release factor 1, mitochondrial</fullName>
    </submittedName>
</protein>
<dbReference type="Proteomes" id="UP000646548">
    <property type="component" value="Unassembled WGS sequence"/>
</dbReference>
<evidence type="ECO:0000313" key="3">
    <source>
        <dbReference type="Proteomes" id="UP000646548"/>
    </source>
</evidence>
<dbReference type="InterPro" id="IPR036397">
    <property type="entry name" value="RNaseH_sf"/>
</dbReference>
<dbReference type="Pfam" id="PF24764">
    <property type="entry name" value="rva_4"/>
    <property type="match status" value="1"/>
</dbReference>
<dbReference type="InterPro" id="IPR001584">
    <property type="entry name" value="Integrase_cat-core"/>
</dbReference>